<evidence type="ECO:0000256" key="5">
    <source>
        <dbReference type="ARBA" id="ARBA00022679"/>
    </source>
</evidence>
<dbReference type="PANTHER" id="PTHR45528">
    <property type="entry name" value="SENSOR HISTIDINE KINASE CPXA"/>
    <property type="match status" value="1"/>
</dbReference>
<evidence type="ECO:0000259" key="11">
    <source>
        <dbReference type="PROSITE" id="PS50885"/>
    </source>
</evidence>
<accession>X1B2B7</accession>
<evidence type="ECO:0000256" key="6">
    <source>
        <dbReference type="ARBA" id="ARBA00022692"/>
    </source>
</evidence>
<evidence type="ECO:0000256" key="9">
    <source>
        <dbReference type="ARBA" id="ARBA00023136"/>
    </source>
</evidence>
<dbReference type="PANTHER" id="PTHR45528:SF9">
    <property type="entry name" value="SENSOR HISTIDINE KINASE YBDK"/>
    <property type="match status" value="1"/>
</dbReference>
<name>X1B2B7_9ZZZZ</name>
<organism evidence="12">
    <name type="scientific">marine sediment metagenome</name>
    <dbReference type="NCBI Taxonomy" id="412755"/>
    <lineage>
        <taxon>unclassified sequences</taxon>
        <taxon>metagenomes</taxon>
        <taxon>ecological metagenomes</taxon>
    </lineage>
</organism>
<dbReference type="EC" id="2.7.13.3" evidence="3"/>
<dbReference type="SMART" id="SM00388">
    <property type="entry name" value="HisKA"/>
    <property type="match status" value="1"/>
</dbReference>
<dbReference type="EMBL" id="BART01010486">
    <property type="protein sequence ID" value="GAG89085.1"/>
    <property type="molecule type" value="Genomic_DNA"/>
</dbReference>
<protein>
    <recommendedName>
        <fullName evidence="3">histidine kinase</fullName>
        <ecNumber evidence="3">2.7.13.3</ecNumber>
    </recommendedName>
</protein>
<evidence type="ECO:0000256" key="3">
    <source>
        <dbReference type="ARBA" id="ARBA00012438"/>
    </source>
</evidence>
<comment type="caution">
    <text evidence="12">The sequence shown here is derived from an EMBL/GenBank/DDBJ whole genome shotgun (WGS) entry which is preliminary data.</text>
</comment>
<keyword evidence="4" id="KW-0597">Phosphoprotein</keyword>
<comment type="catalytic activity">
    <reaction evidence="1">
        <text>ATP + protein L-histidine = ADP + protein N-phospho-L-histidine.</text>
        <dbReference type="EC" id="2.7.13.3"/>
    </reaction>
</comment>
<evidence type="ECO:0000256" key="1">
    <source>
        <dbReference type="ARBA" id="ARBA00000085"/>
    </source>
</evidence>
<dbReference type="GO" id="GO:0000155">
    <property type="term" value="F:phosphorelay sensor kinase activity"/>
    <property type="evidence" value="ECO:0007669"/>
    <property type="project" value="InterPro"/>
</dbReference>
<dbReference type="Gene3D" id="6.10.340.10">
    <property type="match status" value="1"/>
</dbReference>
<keyword evidence="5" id="KW-0808">Transferase</keyword>
<dbReference type="Pfam" id="PF00672">
    <property type="entry name" value="HAMP"/>
    <property type="match status" value="1"/>
</dbReference>
<sequence>DKVETLRNFGASYHLRTLLQGMERNPDRVWSNIKELNSDIDFIEVFDHLGQEVFFRGSVEGRVTEFGTIQSFNGSLPKVDREGFSILRHLSRHRIDGEDYAVLSGIVLSAGFASQVRSITESLETFNQLGRYKDLFKRVIVVFYFLFSFPVFLLSILVSFLLADEIIRPIVNLEEATRRVAEGDFTVRILSRSNDELSVLVSSFNRMVGELSGSRKKLLQSEKISAWQEIAQRLAHEIKNPLTPIKLSAQRILKKYNRNKDEFDRILVPAITAIIEEVENLDKMLIEFREFTRLPLPTPERLNLKSLVKEVTAMYRQLSRGVRVDISGIP</sequence>
<dbReference type="SMART" id="SM00304">
    <property type="entry name" value="HAMP"/>
    <property type="match status" value="1"/>
</dbReference>
<dbReference type="CDD" id="cd06225">
    <property type="entry name" value="HAMP"/>
    <property type="match status" value="1"/>
</dbReference>
<evidence type="ECO:0000256" key="10">
    <source>
        <dbReference type="SAM" id="Phobius"/>
    </source>
</evidence>
<dbReference type="PROSITE" id="PS50885">
    <property type="entry name" value="HAMP"/>
    <property type="match status" value="1"/>
</dbReference>
<evidence type="ECO:0000313" key="12">
    <source>
        <dbReference type="EMBL" id="GAG89085.1"/>
    </source>
</evidence>
<evidence type="ECO:0000256" key="8">
    <source>
        <dbReference type="ARBA" id="ARBA00022989"/>
    </source>
</evidence>
<feature type="non-terminal residue" evidence="12">
    <location>
        <position position="1"/>
    </location>
</feature>
<keyword evidence="6 10" id="KW-0812">Transmembrane</keyword>
<dbReference type="SUPFAM" id="SSF158472">
    <property type="entry name" value="HAMP domain-like"/>
    <property type="match status" value="1"/>
</dbReference>
<dbReference type="CDD" id="cd00082">
    <property type="entry name" value="HisKA"/>
    <property type="match status" value="1"/>
</dbReference>
<evidence type="ECO:0000256" key="7">
    <source>
        <dbReference type="ARBA" id="ARBA00022777"/>
    </source>
</evidence>
<feature type="non-terminal residue" evidence="12">
    <location>
        <position position="330"/>
    </location>
</feature>
<dbReference type="InterPro" id="IPR036097">
    <property type="entry name" value="HisK_dim/P_sf"/>
</dbReference>
<dbReference type="AlphaFoldDB" id="X1B2B7"/>
<proteinExistence type="predicted"/>
<feature type="transmembrane region" description="Helical" evidence="10">
    <location>
        <begin position="139"/>
        <end position="163"/>
    </location>
</feature>
<evidence type="ECO:0000256" key="2">
    <source>
        <dbReference type="ARBA" id="ARBA00004141"/>
    </source>
</evidence>
<comment type="subcellular location">
    <subcellularLocation>
        <location evidence="2">Membrane</location>
        <topology evidence="2">Multi-pass membrane protein</topology>
    </subcellularLocation>
</comment>
<dbReference type="InterPro" id="IPR050398">
    <property type="entry name" value="HssS/ArlS-like"/>
</dbReference>
<dbReference type="Pfam" id="PF00512">
    <property type="entry name" value="HisKA"/>
    <property type="match status" value="1"/>
</dbReference>
<gene>
    <name evidence="12" type="ORF">S01H4_22770</name>
</gene>
<feature type="domain" description="HAMP" evidence="11">
    <location>
        <begin position="164"/>
        <end position="216"/>
    </location>
</feature>
<keyword evidence="8 10" id="KW-1133">Transmembrane helix</keyword>
<evidence type="ECO:0000256" key="4">
    <source>
        <dbReference type="ARBA" id="ARBA00022553"/>
    </source>
</evidence>
<keyword evidence="7" id="KW-0418">Kinase</keyword>
<dbReference type="InterPro" id="IPR003660">
    <property type="entry name" value="HAMP_dom"/>
</dbReference>
<dbReference type="SUPFAM" id="SSF47384">
    <property type="entry name" value="Homodimeric domain of signal transducing histidine kinase"/>
    <property type="match status" value="1"/>
</dbReference>
<dbReference type="InterPro" id="IPR003661">
    <property type="entry name" value="HisK_dim/P_dom"/>
</dbReference>
<reference evidence="12" key="1">
    <citation type="journal article" date="2014" name="Front. Microbiol.">
        <title>High frequency of phylogenetically diverse reductive dehalogenase-homologous genes in deep subseafloor sedimentary metagenomes.</title>
        <authorList>
            <person name="Kawai M."/>
            <person name="Futagami T."/>
            <person name="Toyoda A."/>
            <person name="Takaki Y."/>
            <person name="Nishi S."/>
            <person name="Hori S."/>
            <person name="Arai W."/>
            <person name="Tsubouchi T."/>
            <person name="Morono Y."/>
            <person name="Uchiyama I."/>
            <person name="Ito T."/>
            <person name="Fujiyama A."/>
            <person name="Inagaki F."/>
            <person name="Takami H."/>
        </authorList>
    </citation>
    <scope>NUCLEOTIDE SEQUENCE</scope>
    <source>
        <strain evidence="12">Expedition CK06-06</strain>
    </source>
</reference>
<dbReference type="Gene3D" id="1.10.287.130">
    <property type="match status" value="1"/>
</dbReference>
<dbReference type="GO" id="GO:0016020">
    <property type="term" value="C:membrane"/>
    <property type="evidence" value="ECO:0007669"/>
    <property type="project" value="UniProtKB-SubCell"/>
</dbReference>
<keyword evidence="9 10" id="KW-0472">Membrane</keyword>